<dbReference type="InterPro" id="IPR011006">
    <property type="entry name" value="CheY-like_superfamily"/>
</dbReference>
<feature type="domain" description="Response regulatory" evidence="2">
    <location>
        <begin position="181"/>
        <end position="311"/>
    </location>
</feature>
<dbReference type="PANTHER" id="PTHR47233:SF2">
    <property type="entry name" value="CHEMOTAXIS SIGNAL TRANSDUCTION SYSTEM RESPONSE REGULATOR CHEV"/>
    <property type="match status" value="1"/>
</dbReference>
<dbReference type="PANTHER" id="PTHR47233">
    <property type="entry name" value="CHEMOTAXIS PROTEIN CHEV"/>
    <property type="match status" value="1"/>
</dbReference>
<dbReference type="Gene3D" id="2.40.50.180">
    <property type="entry name" value="CheA-289, Domain 4"/>
    <property type="match status" value="1"/>
</dbReference>
<dbReference type="AlphaFoldDB" id="A0A1N6GVX6"/>
<dbReference type="InterPro" id="IPR001789">
    <property type="entry name" value="Sig_transdc_resp-reg_receiver"/>
</dbReference>
<proteinExistence type="predicted"/>
<reference evidence="5" key="1">
    <citation type="submission" date="2016-11" db="EMBL/GenBank/DDBJ databases">
        <authorList>
            <person name="Varghese N."/>
            <person name="Submissions S."/>
        </authorList>
    </citation>
    <scope>NUCLEOTIDE SEQUENCE [LARGE SCALE GENOMIC DNA]</scope>
    <source>
        <strain evidence="5">DSM 17737</strain>
    </source>
</reference>
<protein>
    <submittedName>
        <fullName evidence="4">Two-component system, chemotaxis family, response regulator CheV</fullName>
    </submittedName>
</protein>
<keyword evidence="5" id="KW-1185">Reference proteome</keyword>
<dbReference type="RefSeq" id="WP_074201771.1">
    <property type="nucleotide sequence ID" value="NZ_FSRE01000003.1"/>
</dbReference>
<name>A0A1N6GVX6_9GAMM</name>
<dbReference type="SUPFAM" id="SSF50341">
    <property type="entry name" value="CheW-like"/>
    <property type="match status" value="1"/>
</dbReference>
<dbReference type="Gene3D" id="2.30.30.40">
    <property type="entry name" value="SH3 Domains"/>
    <property type="match status" value="1"/>
</dbReference>
<dbReference type="Pfam" id="PF01584">
    <property type="entry name" value="CheW"/>
    <property type="match status" value="1"/>
</dbReference>
<dbReference type="STRING" id="364032.SAMN05443662_1524"/>
<feature type="modified residue" description="4-aspartylphosphate" evidence="1">
    <location>
        <position position="244"/>
    </location>
</feature>
<dbReference type="GO" id="GO:0006935">
    <property type="term" value="P:chemotaxis"/>
    <property type="evidence" value="ECO:0007669"/>
    <property type="project" value="InterPro"/>
</dbReference>
<dbReference type="OrthoDB" id="9806105at2"/>
<keyword evidence="1" id="KW-0597">Phosphoprotein</keyword>
<evidence type="ECO:0000313" key="4">
    <source>
        <dbReference type="EMBL" id="SIO11703.1"/>
    </source>
</evidence>
<accession>A0A1N6GVX6</accession>
<dbReference type="Proteomes" id="UP000198461">
    <property type="component" value="Unassembled WGS sequence"/>
</dbReference>
<evidence type="ECO:0000259" key="3">
    <source>
        <dbReference type="PROSITE" id="PS50851"/>
    </source>
</evidence>
<organism evidence="4 5">
    <name type="scientific">Sulfurivirga caldicuralii</name>
    <dbReference type="NCBI Taxonomy" id="364032"/>
    <lineage>
        <taxon>Bacteria</taxon>
        <taxon>Pseudomonadati</taxon>
        <taxon>Pseudomonadota</taxon>
        <taxon>Gammaproteobacteria</taxon>
        <taxon>Thiotrichales</taxon>
        <taxon>Piscirickettsiaceae</taxon>
        <taxon>Sulfurivirga</taxon>
    </lineage>
</organism>
<dbReference type="EMBL" id="FSRE01000003">
    <property type="protein sequence ID" value="SIO11703.1"/>
    <property type="molecule type" value="Genomic_DNA"/>
</dbReference>
<dbReference type="PROSITE" id="PS50851">
    <property type="entry name" value="CHEW"/>
    <property type="match status" value="1"/>
</dbReference>
<feature type="domain" description="CheW-like" evidence="3">
    <location>
        <begin position="21"/>
        <end position="161"/>
    </location>
</feature>
<dbReference type="SMART" id="SM00260">
    <property type="entry name" value="CheW"/>
    <property type="match status" value="1"/>
</dbReference>
<dbReference type="Gene3D" id="3.40.50.2300">
    <property type="match status" value="1"/>
</dbReference>
<dbReference type="SUPFAM" id="SSF52172">
    <property type="entry name" value="CheY-like"/>
    <property type="match status" value="1"/>
</dbReference>
<dbReference type="PROSITE" id="PS50110">
    <property type="entry name" value="RESPONSE_REGULATORY"/>
    <property type="match status" value="1"/>
</dbReference>
<sequence>MKSDLLSRIETSTGTGKSAGQLELLLFRLDDRTLYGINVFKIKEILPCPPVNLVPMADPRTIGLIDLRGQILSVVDLARALELPPLDPQGEEATCLYTEFSRQQLGFLVRNVERIIYVHWHDVRLPPETLSHNPYLTAITPFEGELVQIIDIERVLADILPESLELDSTVDIDPEQMKRFTVIGVDDSRVARNHLKKIFEHLGVDFQLAEDGKKALDLLGRMVMDAEDGMAPPVHERLLAVVSDVEMPEMDGYMLTEAIRRHPQLKTTPIILNSSISSEIGEQAAMRAGASDFLTKWDANTLAERLLALAQQRLSKQTG</sequence>
<evidence type="ECO:0000259" key="2">
    <source>
        <dbReference type="PROSITE" id="PS50110"/>
    </source>
</evidence>
<gene>
    <name evidence="4" type="ORF">SAMN05443662_1524</name>
</gene>
<dbReference type="GO" id="GO:0000160">
    <property type="term" value="P:phosphorelay signal transduction system"/>
    <property type="evidence" value="ECO:0007669"/>
    <property type="project" value="InterPro"/>
</dbReference>
<dbReference type="Pfam" id="PF00072">
    <property type="entry name" value="Response_reg"/>
    <property type="match status" value="1"/>
</dbReference>
<dbReference type="InterPro" id="IPR036061">
    <property type="entry name" value="CheW-like_dom_sf"/>
</dbReference>
<dbReference type="InterPro" id="IPR002545">
    <property type="entry name" value="CheW-lke_dom"/>
</dbReference>
<dbReference type="PIRSF" id="PIRSF002867">
    <property type="entry name" value="CheV"/>
    <property type="match status" value="1"/>
</dbReference>
<dbReference type="InterPro" id="IPR024181">
    <property type="entry name" value="Chemotax_regulator_CheV"/>
</dbReference>
<dbReference type="SMART" id="SM00448">
    <property type="entry name" value="REC"/>
    <property type="match status" value="1"/>
</dbReference>
<evidence type="ECO:0000256" key="1">
    <source>
        <dbReference type="PROSITE-ProRule" id="PRU00169"/>
    </source>
</evidence>
<evidence type="ECO:0000313" key="5">
    <source>
        <dbReference type="Proteomes" id="UP000198461"/>
    </source>
</evidence>